<dbReference type="InterPro" id="IPR005146">
    <property type="entry name" value="B3/B4_tRNA-bd"/>
</dbReference>
<proteinExistence type="predicted"/>
<sequence length="218" mass="24224">MTINIDSELKEKLPALVLGGIIVEVNVTESDELQKVLAGEILKLEKHHTAESIRELPTVKANKNAYRALGKDPNRYRVAAEALLRRVANGKGLYHINNVVDILNLISVKTGYSICGYDYDTIVGDVVMGIGRQDEPYQGIGRGDVNIERLPVFRDEQGAFGNPTSDSMRTMVTCNTKRFLMLIIGFDGQEPLNSALSETVHLLQLHAQGNELERFFVQ</sequence>
<comment type="caution">
    <text evidence="2">The sequence shown here is derived from an EMBL/GenBank/DDBJ whole genome shotgun (WGS) entry which is preliminary data.</text>
</comment>
<reference evidence="2" key="1">
    <citation type="journal article" date="2018" name="Int. J. Syst. Evol. Microbiol.">
        <title>Carboxylicivirga sediminis sp. nov., isolated from coastal sediment.</title>
        <authorList>
            <person name="Wang F.Q."/>
            <person name="Ren L.H."/>
            <person name="Zou R.J."/>
            <person name="Sun Y.Z."/>
            <person name="Liu X.J."/>
            <person name="Jiang F."/>
            <person name="Liu L.J."/>
        </authorList>
    </citation>
    <scope>NUCLEOTIDE SEQUENCE</scope>
    <source>
        <strain evidence="2">JR1</strain>
    </source>
</reference>
<dbReference type="AlphaFoldDB" id="A0A941F2R5"/>
<gene>
    <name evidence="2" type="ORF">KDU71_06880</name>
</gene>
<evidence type="ECO:0000313" key="3">
    <source>
        <dbReference type="Proteomes" id="UP000679220"/>
    </source>
</evidence>
<organism evidence="2 3">
    <name type="scientific">Carboxylicivirga sediminis</name>
    <dbReference type="NCBI Taxonomy" id="2006564"/>
    <lineage>
        <taxon>Bacteria</taxon>
        <taxon>Pseudomonadati</taxon>
        <taxon>Bacteroidota</taxon>
        <taxon>Bacteroidia</taxon>
        <taxon>Marinilabiliales</taxon>
        <taxon>Marinilabiliaceae</taxon>
        <taxon>Carboxylicivirga</taxon>
    </lineage>
</organism>
<dbReference type="PANTHER" id="PTHR39209:SF2">
    <property type="entry name" value="CYTOPLASMIC PROTEIN"/>
    <property type="match status" value="1"/>
</dbReference>
<dbReference type="PANTHER" id="PTHR39209">
    <property type="match status" value="1"/>
</dbReference>
<dbReference type="GO" id="GO:0003723">
    <property type="term" value="F:RNA binding"/>
    <property type="evidence" value="ECO:0007669"/>
    <property type="project" value="InterPro"/>
</dbReference>
<dbReference type="EMBL" id="JAGTAR010000008">
    <property type="protein sequence ID" value="MBR8535277.1"/>
    <property type="molecule type" value="Genomic_DNA"/>
</dbReference>
<dbReference type="RefSeq" id="WP_212189181.1">
    <property type="nucleotide sequence ID" value="NZ_JAGTAR010000008.1"/>
</dbReference>
<evidence type="ECO:0000259" key="1">
    <source>
        <dbReference type="SMART" id="SM00873"/>
    </source>
</evidence>
<dbReference type="Proteomes" id="UP000679220">
    <property type="component" value="Unassembled WGS sequence"/>
</dbReference>
<protein>
    <recommendedName>
        <fullName evidence="1">B3/B4 tRNA-binding domain-containing protein</fullName>
    </recommendedName>
</protein>
<keyword evidence="3" id="KW-1185">Reference proteome</keyword>
<name>A0A941F2R5_9BACT</name>
<dbReference type="InterPro" id="IPR020825">
    <property type="entry name" value="Phe-tRNA_synthase-like_B3/B4"/>
</dbReference>
<feature type="domain" description="B3/B4 tRNA-binding" evidence="1">
    <location>
        <begin position="61"/>
        <end position="208"/>
    </location>
</feature>
<evidence type="ECO:0000313" key="2">
    <source>
        <dbReference type="EMBL" id="MBR8535277.1"/>
    </source>
</evidence>
<dbReference type="SUPFAM" id="SSF56037">
    <property type="entry name" value="PheT/TilS domain"/>
    <property type="match status" value="1"/>
</dbReference>
<dbReference type="SMART" id="SM00873">
    <property type="entry name" value="B3_4"/>
    <property type="match status" value="1"/>
</dbReference>
<accession>A0A941F2R5</accession>
<dbReference type="GO" id="GO:0004826">
    <property type="term" value="F:phenylalanine-tRNA ligase activity"/>
    <property type="evidence" value="ECO:0007669"/>
    <property type="project" value="InterPro"/>
</dbReference>
<dbReference type="Pfam" id="PF03483">
    <property type="entry name" value="B3_4"/>
    <property type="match status" value="1"/>
</dbReference>
<reference evidence="2" key="2">
    <citation type="submission" date="2021-04" db="EMBL/GenBank/DDBJ databases">
        <authorList>
            <person name="Zhang T."/>
            <person name="Zhang Y."/>
            <person name="Lu D."/>
            <person name="Zuo D."/>
            <person name="Du Z."/>
        </authorList>
    </citation>
    <scope>NUCLEOTIDE SEQUENCE</scope>
    <source>
        <strain evidence="2">JR1</strain>
    </source>
</reference>
<dbReference type="Gene3D" id="3.50.40.10">
    <property type="entry name" value="Phenylalanyl-trna Synthetase, Chain B, domain 3"/>
    <property type="match status" value="1"/>
</dbReference>